<evidence type="ECO:0000313" key="9">
    <source>
        <dbReference type="Proteomes" id="UP001175271"/>
    </source>
</evidence>
<evidence type="ECO:0000256" key="7">
    <source>
        <dbReference type="SAM" id="MobiDB-lite"/>
    </source>
</evidence>
<evidence type="ECO:0000256" key="5">
    <source>
        <dbReference type="ARBA" id="ARBA00023163"/>
    </source>
</evidence>
<organism evidence="8 9">
    <name type="scientific">Steinernema hermaphroditum</name>
    <dbReference type="NCBI Taxonomy" id="289476"/>
    <lineage>
        <taxon>Eukaryota</taxon>
        <taxon>Metazoa</taxon>
        <taxon>Ecdysozoa</taxon>
        <taxon>Nematoda</taxon>
        <taxon>Chromadorea</taxon>
        <taxon>Rhabditida</taxon>
        <taxon>Tylenchina</taxon>
        <taxon>Panagrolaimomorpha</taxon>
        <taxon>Strongyloidoidea</taxon>
        <taxon>Steinernematidae</taxon>
        <taxon>Steinernema</taxon>
    </lineage>
</organism>
<dbReference type="Proteomes" id="UP001175271">
    <property type="component" value="Unassembled WGS sequence"/>
</dbReference>
<keyword evidence="4" id="KW-0805">Transcription regulation</keyword>
<evidence type="ECO:0000256" key="4">
    <source>
        <dbReference type="ARBA" id="ARBA00023015"/>
    </source>
</evidence>
<comment type="subcellular location">
    <subcellularLocation>
        <location evidence="1">Nucleus</location>
    </subcellularLocation>
</comment>
<dbReference type="EMBL" id="JAUCMV010000004">
    <property type="protein sequence ID" value="KAK0403462.1"/>
    <property type="molecule type" value="Genomic_DNA"/>
</dbReference>
<evidence type="ECO:0000256" key="3">
    <source>
        <dbReference type="ARBA" id="ARBA00022853"/>
    </source>
</evidence>
<proteinExistence type="inferred from homology"/>
<keyword evidence="5" id="KW-0804">Transcription</keyword>
<comment type="similarity">
    <text evidence="2">Belongs to the EAF7 family.</text>
</comment>
<dbReference type="InterPro" id="IPR012423">
    <property type="entry name" value="Eaf7/MRGBP"/>
</dbReference>
<evidence type="ECO:0000256" key="2">
    <source>
        <dbReference type="ARBA" id="ARBA00007117"/>
    </source>
</evidence>
<keyword evidence="3" id="KW-0156">Chromatin regulator</keyword>
<keyword evidence="6" id="KW-0539">Nucleus</keyword>
<evidence type="ECO:0000256" key="1">
    <source>
        <dbReference type="ARBA" id="ARBA00004123"/>
    </source>
</evidence>
<feature type="region of interest" description="Disordered" evidence="7">
    <location>
        <begin position="35"/>
        <end position="54"/>
    </location>
</feature>
<dbReference type="PANTHER" id="PTHR13581">
    <property type="entry name" value="MRG-BINDING PROTEIN"/>
    <property type="match status" value="1"/>
</dbReference>
<protein>
    <submittedName>
        <fullName evidence="8">Uncharacterized protein</fullName>
    </submittedName>
</protein>
<name>A0AA39HCS2_9BILA</name>
<dbReference type="GO" id="GO:0035267">
    <property type="term" value="C:NuA4 histone acetyltransferase complex"/>
    <property type="evidence" value="ECO:0007669"/>
    <property type="project" value="TreeGrafter"/>
</dbReference>
<dbReference type="GO" id="GO:0006357">
    <property type="term" value="P:regulation of transcription by RNA polymerase II"/>
    <property type="evidence" value="ECO:0007669"/>
    <property type="project" value="TreeGrafter"/>
</dbReference>
<gene>
    <name evidence="8" type="ORF">QR680_016933</name>
</gene>
<comment type="caution">
    <text evidence="8">The sequence shown here is derived from an EMBL/GenBank/DDBJ whole genome shotgun (WGS) entry which is preliminary data.</text>
</comment>
<dbReference type="GO" id="GO:0005634">
    <property type="term" value="C:nucleus"/>
    <property type="evidence" value="ECO:0007669"/>
    <property type="project" value="UniProtKB-SubCell"/>
</dbReference>
<sequence length="314" mass="35600">MSSTMKRKTFQMEPSPPSGQKIKHQVPLCLQEVGHVTKRPSRANKRSDLLARSILPATVYPSVVPGPYIPPEYSHIIKGAAVGSSTLPSSNPSSSASTSAPKTPTTPAESQSTEETPTPSTRTNSEFDDDLELPEMERDQPSPREENRKTMLSEKEILDKYFHPDLREAAKKGHPWSDIGWCTVSETRLLKRLALHKPAGVFRGLEMIALVDDMRRITENDSLTDYRNELTPEDYELYMKRVESGEAQKNPRSYSPAYKVRPNDQAIYNKLNEFFNMKKVHEMELRANPVSTYFPQKDFELPPDLLKMKNATPH</sequence>
<dbReference type="GO" id="GO:0006325">
    <property type="term" value="P:chromatin organization"/>
    <property type="evidence" value="ECO:0007669"/>
    <property type="project" value="UniProtKB-KW"/>
</dbReference>
<dbReference type="AlphaFoldDB" id="A0AA39HCS2"/>
<feature type="region of interest" description="Disordered" evidence="7">
    <location>
        <begin position="84"/>
        <end position="152"/>
    </location>
</feature>
<reference evidence="8" key="1">
    <citation type="submission" date="2023-06" db="EMBL/GenBank/DDBJ databases">
        <title>Genomic analysis of the entomopathogenic nematode Steinernema hermaphroditum.</title>
        <authorList>
            <person name="Schwarz E.M."/>
            <person name="Heppert J.K."/>
            <person name="Baniya A."/>
            <person name="Schwartz H.T."/>
            <person name="Tan C.-H."/>
            <person name="Antoshechkin I."/>
            <person name="Sternberg P.W."/>
            <person name="Goodrich-Blair H."/>
            <person name="Dillman A.R."/>
        </authorList>
    </citation>
    <scope>NUCLEOTIDE SEQUENCE</scope>
    <source>
        <strain evidence="8">PS9179</strain>
        <tissue evidence="8">Whole animal</tissue>
    </source>
</reference>
<accession>A0AA39HCS2</accession>
<keyword evidence="9" id="KW-1185">Reference proteome</keyword>
<evidence type="ECO:0000256" key="6">
    <source>
        <dbReference type="ARBA" id="ARBA00023242"/>
    </source>
</evidence>
<evidence type="ECO:0000313" key="8">
    <source>
        <dbReference type="EMBL" id="KAK0403462.1"/>
    </source>
</evidence>
<feature type="compositionally biased region" description="Low complexity" evidence="7">
    <location>
        <begin position="84"/>
        <end position="124"/>
    </location>
</feature>
<feature type="compositionally biased region" description="Basic and acidic residues" evidence="7">
    <location>
        <begin position="135"/>
        <end position="152"/>
    </location>
</feature>
<dbReference type="PANTHER" id="PTHR13581:SF5">
    <property type="entry name" value="MRG_MORF4L-BINDING PROTEIN"/>
    <property type="match status" value="1"/>
</dbReference>
<dbReference type="Pfam" id="PF07904">
    <property type="entry name" value="Eaf7"/>
    <property type="match status" value="1"/>
</dbReference>
<feature type="region of interest" description="Disordered" evidence="7">
    <location>
        <begin position="1"/>
        <end position="25"/>
    </location>
</feature>